<dbReference type="EMBL" id="LDTC01000114">
    <property type="protein sequence ID" value="KTW09909.1"/>
    <property type="molecule type" value="Genomic_DNA"/>
</dbReference>
<reference evidence="6 7" key="1">
    <citation type="journal article" date="2016" name="Front. Microbiol.">
        <title>Genomic Resource of Rice Seed Associated Bacteria.</title>
        <authorList>
            <person name="Midha S."/>
            <person name="Bansal K."/>
            <person name="Sharma S."/>
            <person name="Kumar N."/>
            <person name="Patil P.P."/>
            <person name="Chaudhry V."/>
            <person name="Patil P.B."/>
        </authorList>
    </citation>
    <scope>NUCLEOTIDE SEQUENCE [LARGE SCALE GENOMIC DNA]</scope>
    <source>
        <strain evidence="6 7">NS258</strain>
    </source>
</reference>
<evidence type="ECO:0000256" key="2">
    <source>
        <dbReference type="ARBA" id="ARBA00022692"/>
    </source>
</evidence>
<evidence type="ECO:0000313" key="6">
    <source>
        <dbReference type="EMBL" id="KTW09909.1"/>
    </source>
</evidence>
<comment type="caution">
    <text evidence="6">The sequence shown here is derived from an EMBL/GenBank/DDBJ whole genome shotgun (WGS) entry which is preliminary data.</text>
</comment>
<evidence type="ECO:0000256" key="3">
    <source>
        <dbReference type="ARBA" id="ARBA00022989"/>
    </source>
</evidence>
<evidence type="ECO:0000313" key="7">
    <source>
        <dbReference type="Proteomes" id="UP000074410"/>
    </source>
</evidence>
<dbReference type="AlphaFoldDB" id="A0A147J5W3"/>
<keyword evidence="4 5" id="KW-0472">Membrane</keyword>
<accession>A0A147J5W3</accession>
<dbReference type="InterPro" id="IPR007792">
    <property type="entry name" value="T4SS_VirB3/TrbD/AvhB"/>
</dbReference>
<protein>
    <submittedName>
        <fullName evidence="6">Type VI secretion protein</fullName>
    </submittedName>
</protein>
<keyword evidence="2 5" id="KW-0812">Transmembrane</keyword>
<evidence type="ECO:0000256" key="4">
    <source>
        <dbReference type="ARBA" id="ARBA00023136"/>
    </source>
</evidence>
<dbReference type="Pfam" id="PF05101">
    <property type="entry name" value="VirB3"/>
    <property type="match status" value="1"/>
</dbReference>
<dbReference type="Proteomes" id="UP000074410">
    <property type="component" value="Unassembled WGS sequence"/>
</dbReference>
<evidence type="ECO:0000256" key="1">
    <source>
        <dbReference type="ARBA" id="ARBA00004370"/>
    </source>
</evidence>
<sequence>MLLGVTYGFAIANAILTTELFLVFKSAWVLFAALVVHIVGVAACLRDSRMFELWLIKVRRCPRVKNYRLWHCNSYRP</sequence>
<organism evidence="6 7">
    <name type="scientific">Sphingomonas sanguinis</name>
    <dbReference type="NCBI Taxonomy" id="33051"/>
    <lineage>
        <taxon>Bacteria</taxon>
        <taxon>Pseudomonadati</taxon>
        <taxon>Pseudomonadota</taxon>
        <taxon>Alphaproteobacteria</taxon>
        <taxon>Sphingomonadales</taxon>
        <taxon>Sphingomonadaceae</taxon>
        <taxon>Sphingomonas</taxon>
    </lineage>
</organism>
<dbReference type="GO" id="GO:0016020">
    <property type="term" value="C:membrane"/>
    <property type="evidence" value="ECO:0007669"/>
    <property type="project" value="UniProtKB-SubCell"/>
</dbReference>
<keyword evidence="3 5" id="KW-1133">Transmembrane helix</keyword>
<proteinExistence type="predicted"/>
<feature type="transmembrane region" description="Helical" evidence="5">
    <location>
        <begin position="27"/>
        <end position="45"/>
    </location>
</feature>
<dbReference type="PATRIC" id="fig|33051.5.peg.338"/>
<evidence type="ECO:0000256" key="5">
    <source>
        <dbReference type="SAM" id="Phobius"/>
    </source>
</evidence>
<gene>
    <name evidence="6" type="ORF">NS258_14205</name>
</gene>
<name>A0A147J5W3_9SPHN</name>
<comment type="subcellular location">
    <subcellularLocation>
        <location evidence="1">Membrane</location>
    </subcellularLocation>
</comment>